<dbReference type="InterPro" id="IPR033764">
    <property type="entry name" value="Sdr_B"/>
</dbReference>
<dbReference type="EMBL" id="WPOO01000010">
    <property type="protein sequence ID" value="MVN58976.1"/>
    <property type="molecule type" value="Genomic_DNA"/>
</dbReference>
<evidence type="ECO:0000256" key="5">
    <source>
        <dbReference type="SAM" id="Phobius"/>
    </source>
</evidence>
<evidence type="ECO:0000256" key="2">
    <source>
        <dbReference type="ARBA" id="ARBA00022525"/>
    </source>
</evidence>
<keyword evidence="5" id="KW-1133">Transmembrane helix</keyword>
<dbReference type="Pfam" id="PF17210">
    <property type="entry name" value="SdrD_B"/>
    <property type="match status" value="1"/>
</dbReference>
<feature type="region of interest" description="Disordered" evidence="4">
    <location>
        <begin position="2419"/>
        <end position="2473"/>
    </location>
</feature>
<keyword evidence="2" id="KW-0964">Secreted</keyword>
<accession>A0A7K1T5Q5</accession>
<evidence type="ECO:0000256" key="4">
    <source>
        <dbReference type="SAM" id="MobiDB-lite"/>
    </source>
</evidence>
<evidence type="ECO:0000256" key="1">
    <source>
        <dbReference type="ARBA" id="ARBA00004613"/>
    </source>
</evidence>
<dbReference type="GO" id="GO:0005576">
    <property type="term" value="C:extracellular region"/>
    <property type="evidence" value="ECO:0007669"/>
    <property type="project" value="UniProtKB-SubCell"/>
</dbReference>
<feature type="compositionally biased region" description="Polar residues" evidence="4">
    <location>
        <begin position="3282"/>
        <end position="3296"/>
    </location>
</feature>
<dbReference type="NCBIfam" id="TIGR01167">
    <property type="entry name" value="LPXTG_anchor"/>
    <property type="match status" value="1"/>
</dbReference>
<sequence length="3976" mass="431281">MAEVTEGEGEAKRTYSKVTFTAANVVNNKGTELRPAKTFTGEEYYEIELVRDDANAVVGAWIKNPAFGDKVTETVTDEASGTTATVVTGHTGFYTMKTDADGAFAFNDDNTAGLLPYVQFDTNDNPVAAGDAAATDDTLAMASYRLPEPNLPEGHVLTVFHNGDKSSSPVWATNADSDAKRDIHRSAMVDGYDTAIVTSYPQFAATDKNGAITGADGKPVEQDDKGLAEKTGFIVTANSSTPAANTPYTFSMEGVAYDVANQVFKREHVNTGLFKAPTSQITGIVWDDTESDDNTAPDGVRADDEQGLVGETVLATQWHYVPKGAAAFAQIKTGDDAGLVEWVAADGTKSTDDTAKASAVGAWVQNIGFGSDWVTTKATIVKDPTDITDQGKVVCIPVVSNGENRADARNKMGVVAVKTYAAGGAQKVVADAKEAAGYKLVDVVDGEYVFDNLPTAVVVLDANSGIDEYFLAAYRVELAAPKNYLKSGYAKGERDPWHITTPHQPVSFADTDATAKGLAVDSDVPGTKAGVAGNADELDITDGAIKALYQSWPIQHRYAADGSVRANDGQVILAEVNNGKTDGIQASFADIPVSNAMDTADAATYQWTHPVVTEVAGDVGEIAPAYRAIGGYVWKDNDYKDGIYNLIPGTYEDMVNTGMTIELKNPEKQPVPDRPTRLYLRQWYYDPDRTNGGNANPEADAPADHWFPVPQGAFTEYGNDRDWSPTEATKAPFYYKTVTTRNKSVTGKEADSYYQFDDLPVRVFIDGKEYLAGYTVAIRGNADFKPGNYEAQTSDYLVQNNLTAPDYLVDQWNSKGLANVRGTSSFAYRYGPETFPLVRSQKFSSNGDIHTMDSVIVLAGSTTADAKGARTGSTPYVVNSAEKNGDAPLASFDLAFGKNETRMNGGYIVTPSAPIEGYIWEDANYDGIRQEDVYDKDGNLVSEGERGIGGVRIRPTKYYLDDTDKTGGPDGTWKRTYSLDEDGNRVLDPYYPFTTSYGTDPEEDLELGQYRTDLVPTSFKKPDAQKLGEASDREYLCGYTVAVADTNPADLYQQVPNEAIAGYTLTRPHVAGDLDDVVAAGDAEGMRTESDAFRYYTSEGLDALDSTTKAFGLVNRFIDMQDSVPAAGDTDKNAAFKNRVPAGRADGMVIVAHEAVESSTNDKTQKKYKGVTYDTDENVQVQQGGDGGFIKIPETSVTGVVWDDSYSDQWAASNPVLDRAERERSYDGIYQPAFENGLPGRTVALTQWHYVTHDLWKSFALRHAHLVYNLLTKEDLEKLGIDQVEPIEAMKTIDQATDATLELAWQLLYDRAEQGAASDVCAARGNEDALGFWVRTRAFGGDVTWKNNGTAENPDWERVVTYNPTKTETVRDGQVQYVINGDGDRTVTTGPLGLDYQGNVVDDLDPGTYAFYNLPTSWVGCGDEVHKEIELAPRYVGKEDAADDGTTLLGADEARDYPAGLAPMYGDTYSLASYEVEVDGLAHDGSDVEANGTSWMLTRYHAGNADEVESNVASTDRFGVVNFAKYEGDGKAVRLGRTVTDRTVIAAEGGLEIAGTRTSVGDVDGEDHGGRIVVASEGVAEGENKTKLENASDFARVSTEQLVRPDAPLYGVAAYDWLTVDMETVVVDSVPDGNGGTWEHKVPLPKVVQGGDMGMVRPALQSISGVLWNDANNNGIQDVTFDENGNVVGEEEILDGYEVTLERYYFDGANWVPDTTQWAADNTASVAVTTTDRVLMERGTEKTKPTELGEDIDGALTGTPDLHRSGTYRFDNLETAGLRNVNGTDTWVAYGYKVRVSDPRVTENELFRAKYQVTGAGYRENSDLTDDNKLVEPDEYIILLETVAADGTTPDGLASHESNIVYAPASNNDDQTPNLVLDENGDPVLDADGKVQVKDPMTATVGGKTLVAYDLMMGASRDHNDGGLIEPPAYAIDGYVWEDADYDGLYNYNTETRVTTEKDGTKTEADYLEYGYNDKQVILKQYVLGADGTWKLNPHFGNDGNVMAEKVADGVTEAKTDTLNPTSGTYKVRNEAGQMVDASPAERLTFTVPNSTYLGGGKVAVLTGDNENLKALAKDGTTELHDVSGYYLFDQLPTAVRTWNSTAKKYEYALASYTVEVNGEKAADGMSSLLVTTFEAETTAHDVVNSRVQPMVTAEEQHEDTNTDGMAEVWSRYETNNYPVFLDEQNIQTADATHSDGSCTIKECETVEGEISKNNAAWRIVLAGLVDGASWANQRTAYGWSEKHEAVDANGRPTTETVTGTFDYDFAIGQNQNAMNAGFVPPDRSSLVGQAWYDEDYDGKNDSDTSDDRIDTDDRDKTEQGVEGLRVILTQYYFVPTYDNHGNQLLEDEDNNVFFLDRDRANDDYPDGQLHLVESRGGNVVSGADDKVYLVRSGRTYDYDALYKAGVRELKDSGYWVENTNLNGGRQYKDGEDVEVPETPVEPENPNPTDPENPGETTDPENPSPVEPGTGEDAGIRIVAEPAMRSFSLARMALAATEETEGFADGESTEVTDPGEETCTHENKTYTGNKNGTHDWTCDAEGCTASATNEACSDGDGDGRCDGCGDCLHLHDRTYTYKDADVHTVTCADCNEVLGEEPHADANGNGMCDGCGADVCKHTELEWKDNFDNTHTSVCKICGKQTSTAAHVDAKHNDEAGTEGPDGRCDVCGGLIIEDHQLWIYTDAEGVYDFDNLPGYVLVSSEVDHPAAPGEDIDKVFQPYGVANANGTALSTSDLVALQKRPVSVGMIRQLSASEIVSLSASQVEAIKADADMMAAYEARQTELATSDPAFTSATPYLTGYAIKVVDDSGEYVASRFHVEGASTGDNSDLTSFESSLTDNVNAENEKVNEVYAVVAEKIADDADLTGGILSSAYAVRYLKTNYDLANRMYYKRAFDAGLTKQLPVLIDGNVWNDVNSDGLMDEEEERIEGAVVRLVRYWYDETGIGYWEQVPGQTPGGDGSFENSGLTREEYDEIVAMADPFKLDEGETMTSEEQKAAADAMTAYINELYASVAAMPEGAARAEAATKNLMKLNVLYHNHTEFLTSYMEVVPGEGDVAGDGETTEPAGVEELVIYSAWANANRDLTVLVGAETPEEEKGVWRRDWTFTQDMLEDLTGRHDLSKDGLGTNYPYLPLTADEALAVADDDEKFFDQNGYEYVPGAGFDRTDENGHWQFLAYGTGTHQASSDSAAFKVLFSYRAEIVSYPDEDVWAPTLQHIGKTVNDWINSDFDDETQALKPNVEDAASHAGDYTLPATDNLNEAMRKAGDLIVLTRLADESESSTTSGAYATYASQPGGSEDVECEHVDEDTATTAADGLCDKCGLCLHEKDENGLCTVEGCQHIGMECCGTATPTEPGEDEGDGDGDEGDTPVIDVTKPEGGDTTQPSEGDGGEVETFTTRVMAASAVDARADTNTNTGNGIYSDDYVTEMLAWIATATQDDLDNMDQQRHDAIFGKHQKDAAGNLLYLETTIENGKEVEKVVTNETNVTTGEPNLPYYDNTGSQRLYEAYQARVASLVGDNQWSDLNWFSSLAHGYGLFRIAQAHIAGVVWQDDNYNGIQDAGENVRIPNVPVSLKRYWFGTDATGTGWHLDETFSQTTVSDGQGHWIFDNLDVAGKRMVGGKETTVLYGFEVTVDDLPRGYGVTHMNRGTATTDSDLNEDTKLIEPGDPQGGLIVLAQPSDRRDLVGNGAAYILGPNGTVWVISLSEDSDYNDTGLVPYALAAIAGVVFDDPEADGLQDDTAVAVPGQKVYLDRMVIDVDAVGFNGASYAPTALAAVEGQKVRSEDGWAEVASMETDVDGAYRFDGLPMVDGNDKPYLYRVRSYMPDGKEWVAINVGSDENNDSDWGEAANSVVGAGGRVGITPAMSVLGAFQTVRTTPNAYGQKFNLLVPYNWVPEDGRSVDLGMTGDADAWRTLVFTTPWGTRLFYVKLPQTGDELLPWMVGLALVAALGLVLAVAARRRDDDDEEEEETPEE</sequence>
<dbReference type="Proteomes" id="UP000488839">
    <property type="component" value="Unassembled WGS sequence"/>
</dbReference>
<reference evidence="7 8" key="1">
    <citation type="submission" date="2019-11" db="EMBL/GenBank/DDBJ databases">
        <title>Whole genome shotgun sequencing (WGS) data from Adlercreutzia equolifaciens ResAG-91, Eggerthella lenta MRI-F36, MRI-F37, MRI-F40, ResAG-49, ResAG-88, ResAG-121, ResAG-145, and Gordonibacter sp. ResAG-5, ResAG-26, ResAG-43, ResAG-50, ResAG-59.</title>
        <authorList>
            <person name="Stoll D.A."/>
            <person name="Danylec N."/>
            <person name="Franz C.M.A.P."/>
            <person name="Huch M."/>
        </authorList>
    </citation>
    <scope>NUCLEOTIDE SEQUENCE [LARGE SCALE GENOMIC DNA]</scope>
    <source>
        <strain evidence="7 8">ResAG-91</strain>
    </source>
</reference>
<protein>
    <submittedName>
        <fullName evidence="7">LPXTG cell wall anchor domain-containing protein</fullName>
    </submittedName>
</protein>
<feature type="region of interest" description="Disordered" evidence="4">
    <location>
        <begin position="3353"/>
        <end position="3393"/>
    </location>
</feature>
<dbReference type="Gene3D" id="2.60.40.10">
    <property type="entry name" value="Immunoglobulins"/>
    <property type="match status" value="4"/>
</dbReference>
<keyword evidence="3" id="KW-0732">Signal</keyword>
<name>A0A7K1T5Q5_9ACTN</name>
<feature type="transmembrane region" description="Helical" evidence="5">
    <location>
        <begin position="3939"/>
        <end position="3960"/>
    </location>
</feature>
<feature type="compositionally biased region" description="Acidic residues" evidence="4">
    <location>
        <begin position="3356"/>
        <end position="3369"/>
    </location>
</feature>
<feature type="compositionally biased region" description="Basic and acidic residues" evidence="4">
    <location>
        <begin position="2298"/>
        <end position="2318"/>
    </location>
</feature>
<feature type="compositionally biased region" description="Acidic residues" evidence="4">
    <location>
        <begin position="2499"/>
        <end position="2516"/>
    </location>
</feature>
<feature type="domain" description="SD-repeat containing protein B" evidence="6">
    <location>
        <begin position="3545"/>
        <end position="3665"/>
    </location>
</feature>
<dbReference type="SUPFAM" id="SSF117074">
    <property type="entry name" value="Hypothetical protein PA1324"/>
    <property type="match status" value="1"/>
</dbReference>
<keyword evidence="5" id="KW-0472">Membrane</keyword>
<comment type="caution">
    <text evidence="7">The sequence shown here is derived from an EMBL/GenBank/DDBJ whole genome shotgun (WGS) entry which is preliminary data.</text>
</comment>
<evidence type="ECO:0000313" key="7">
    <source>
        <dbReference type="EMBL" id="MVN58976.1"/>
    </source>
</evidence>
<keyword evidence="5" id="KW-0812">Transmembrane</keyword>
<feature type="compositionally biased region" description="Low complexity" evidence="4">
    <location>
        <begin position="2452"/>
        <end position="2461"/>
    </location>
</feature>
<comment type="subcellular location">
    <subcellularLocation>
        <location evidence="1">Secreted</location>
    </subcellularLocation>
</comment>
<keyword evidence="8" id="KW-1185">Reference proteome</keyword>
<gene>
    <name evidence="7" type="ORF">GO707_07040</name>
</gene>
<organism evidence="7 8">
    <name type="scientific">Adlercreutzia rubneri</name>
    <dbReference type="NCBI Taxonomy" id="2916441"/>
    <lineage>
        <taxon>Bacteria</taxon>
        <taxon>Bacillati</taxon>
        <taxon>Actinomycetota</taxon>
        <taxon>Coriobacteriia</taxon>
        <taxon>Eggerthellales</taxon>
        <taxon>Eggerthellaceae</taxon>
        <taxon>Adlercreutzia</taxon>
    </lineage>
</organism>
<feature type="region of interest" description="Disordered" evidence="4">
    <location>
        <begin position="3282"/>
        <end position="3301"/>
    </location>
</feature>
<dbReference type="GO" id="GO:0005975">
    <property type="term" value="P:carbohydrate metabolic process"/>
    <property type="evidence" value="ECO:0007669"/>
    <property type="project" value="UniProtKB-ARBA"/>
</dbReference>
<evidence type="ECO:0000313" key="8">
    <source>
        <dbReference type="Proteomes" id="UP000488839"/>
    </source>
</evidence>
<dbReference type="RefSeq" id="WP_157012643.1">
    <property type="nucleotide sequence ID" value="NZ_WPOO01000010.1"/>
</dbReference>
<evidence type="ECO:0000259" key="6">
    <source>
        <dbReference type="Pfam" id="PF17210"/>
    </source>
</evidence>
<feature type="region of interest" description="Disordered" evidence="4">
    <location>
        <begin position="2294"/>
        <end position="2318"/>
    </location>
</feature>
<evidence type="ECO:0000256" key="3">
    <source>
        <dbReference type="ARBA" id="ARBA00022729"/>
    </source>
</evidence>
<proteinExistence type="predicted"/>
<dbReference type="InterPro" id="IPR013783">
    <property type="entry name" value="Ig-like_fold"/>
</dbReference>
<feature type="region of interest" description="Disordered" evidence="4">
    <location>
        <begin position="2499"/>
        <end position="2522"/>
    </location>
</feature>